<proteinExistence type="predicted"/>
<dbReference type="Pfam" id="PF03732">
    <property type="entry name" value="Retrotrans_gag"/>
    <property type="match status" value="1"/>
</dbReference>
<dbReference type="OrthoDB" id="1298831at2759"/>
<sequence>MADNQDNQNKRLLSDYTVLNVNGAQLSIVRPTVNANNFEIKPGLIKMVQQEQFGGGPAEDPHAHLANFLEICDTIKMNGVSKTAKLRNDITSFAQFDGESLYEAWERFKDLQRKCPHHGLPDWLIVQTFYNGLTHSIRITIDAAAGGTLMSKSTEEAYELLEEMASDNYQWSNERGMPKKVPGMYDVDGINMLNGKVDSLVKMFGKLGNVNSVSSPVLSCDCCGGAHMSSDCMQVQFVSNYNRQQQQNNPYSNTYNPG</sequence>
<evidence type="ECO:0000313" key="3">
    <source>
        <dbReference type="RefSeq" id="XP_038975540.1"/>
    </source>
</evidence>
<name>A0A8B8ZMT2_PHODC</name>
<dbReference type="Proteomes" id="UP000228380">
    <property type="component" value="Unplaced"/>
</dbReference>
<dbReference type="PANTHER" id="PTHR33223:SF11">
    <property type="entry name" value="ELEMENT PROTEIN, PUTATIVE-RELATED"/>
    <property type="match status" value="1"/>
</dbReference>
<organism evidence="2 3">
    <name type="scientific">Phoenix dactylifera</name>
    <name type="common">Date palm</name>
    <dbReference type="NCBI Taxonomy" id="42345"/>
    <lineage>
        <taxon>Eukaryota</taxon>
        <taxon>Viridiplantae</taxon>
        <taxon>Streptophyta</taxon>
        <taxon>Embryophyta</taxon>
        <taxon>Tracheophyta</taxon>
        <taxon>Spermatophyta</taxon>
        <taxon>Magnoliopsida</taxon>
        <taxon>Liliopsida</taxon>
        <taxon>Arecaceae</taxon>
        <taxon>Coryphoideae</taxon>
        <taxon>Phoeniceae</taxon>
        <taxon>Phoenix</taxon>
    </lineage>
</organism>
<dbReference type="KEGG" id="pda:120106625"/>
<accession>A0A8B8ZMT2</accession>
<gene>
    <name evidence="3" type="primary">LOC120106625</name>
</gene>
<protein>
    <submittedName>
        <fullName evidence="3">Uncharacterized protein LOC120106625</fullName>
    </submittedName>
</protein>
<feature type="domain" description="Retrotransposon gag" evidence="1">
    <location>
        <begin position="67"/>
        <end position="134"/>
    </location>
</feature>
<dbReference type="PANTHER" id="PTHR33223">
    <property type="entry name" value="CCHC-TYPE DOMAIN-CONTAINING PROTEIN"/>
    <property type="match status" value="1"/>
</dbReference>
<evidence type="ECO:0000313" key="2">
    <source>
        <dbReference type="Proteomes" id="UP000228380"/>
    </source>
</evidence>
<dbReference type="RefSeq" id="XP_038975540.1">
    <property type="nucleotide sequence ID" value="XM_039119612.1"/>
</dbReference>
<evidence type="ECO:0000259" key="1">
    <source>
        <dbReference type="Pfam" id="PF03732"/>
    </source>
</evidence>
<dbReference type="GeneID" id="120106625"/>
<reference evidence="3" key="1">
    <citation type="submission" date="2025-08" db="UniProtKB">
        <authorList>
            <consortium name="RefSeq"/>
        </authorList>
    </citation>
    <scope>IDENTIFICATION</scope>
    <source>
        <tissue evidence="3">Young leaves</tissue>
    </source>
</reference>
<keyword evidence="2" id="KW-1185">Reference proteome</keyword>
<dbReference type="AlphaFoldDB" id="A0A8B8ZMT2"/>
<dbReference type="InterPro" id="IPR005162">
    <property type="entry name" value="Retrotrans_gag_dom"/>
</dbReference>